<sequence length="340" mass="38775">MNIDQYNFSYSVTPNGVRHLPNNQYNLILSGAALKHNSIIMMYPSYIQGNEFYTIDPKLTTNQPIDNHNSPCSESTYDHSHLSPSSNDASLTEELAMVDYFSGDDSSCSPYDDHIDTERLYPNIFQDIISQDTVSVVDPSDPITANMHVPSTFNGDSNLLIDQIFGIGSPLSSVEDEVEDEVEEADTVVNQEDTEDGEEPEGVNDDDDEENEVEDEVEEEEVKPIRPRKRKAEESSTATKRRKKVAAEVFKCPFCEHSSKRKYNLTTHIKTHDKKRVKEFTCSQCQKGFDRRHDRNRHLATVHRLERAHVCNHCPAHFSRGDALNRHLIHKHGYDEGFED</sequence>
<dbReference type="SMART" id="SM00355">
    <property type="entry name" value="ZnF_C2H2"/>
    <property type="match status" value="3"/>
</dbReference>
<feature type="domain" description="C2H2-type" evidence="7">
    <location>
        <begin position="280"/>
        <end position="308"/>
    </location>
</feature>
<evidence type="ECO:0000256" key="1">
    <source>
        <dbReference type="ARBA" id="ARBA00022723"/>
    </source>
</evidence>
<evidence type="ECO:0000313" key="8">
    <source>
        <dbReference type="EMBL" id="GAA5816297.1"/>
    </source>
</evidence>
<feature type="compositionally biased region" description="Acidic residues" evidence="6">
    <location>
        <begin position="174"/>
        <end position="221"/>
    </location>
</feature>
<protein>
    <recommendedName>
        <fullName evidence="7">C2H2-type domain-containing protein</fullName>
    </recommendedName>
</protein>
<keyword evidence="4" id="KW-0862">Zinc</keyword>
<evidence type="ECO:0000256" key="2">
    <source>
        <dbReference type="ARBA" id="ARBA00022737"/>
    </source>
</evidence>
<feature type="domain" description="C2H2-type" evidence="7">
    <location>
        <begin position="250"/>
        <end position="277"/>
    </location>
</feature>
<dbReference type="InterPro" id="IPR013087">
    <property type="entry name" value="Znf_C2H2_type"/>
</dbReference>
<reference evidence="8 9" key="1">
    <citation type="submission" date="2024-04" db="EMBL/GenBank/DDBJ databases">
        <title>genome sequences of Mucor flavus KT1a and Helicostylum pulchrum KT1b strains isolated from the surface of a dry-aged beef.</title>
        <authorList>
            <person name="Toyotome T."/>
            <person name="Hosono M."/>
            <person name="Torimaru M."/>
            <person name="Fukuda K."/>
            <person name="Mikami N."/>
        </authorList>
    </citation>
    <scope>NUCLEOTIDE SEQUENCE [LARGE SCALE GENOMIC DNA]</scope>
    <source>
        <strain evidence="8 9">KT1a</strain>
    </source>
</reference>
<keyword evidence="9" id="KW-1185">Reference proteome</keyword>
<dbReference type="Pfam" id="PF00096">
    <property type="entry name" value="zf-C2H2"/>
    <property type="match status" value="2"/>
</dbReference>
<feature type="compositionally biased region" description="Polar residues" evidence="6">
    <location>
        <begin position="64"/>
        <end position="75"/>
    </location>
</feature>
<dbReference type="Gene3D" id="3.30.160.60">
    <property type="entry name" value="Classic Zinc Finger"/>
    <property type="match status" value="2"/>
</dbReference>
<evidence type="ECO:0000256" key="5">
    <source>
        <dbReference type="PROSITE-ProRule" id="PRU00042"/>
    </source>
</evidence>
<dbReference type="PROSITE" id="PS50157">
    <property type="entry name" value="ZINC_FINGER_C2H2_2"/>
    <property type="match status" value="2"/>
</dbReference>
<evidence type="ECO:0000256" key="4">
    <source>
        <dbReference type="ARBA" id="ARBA00022833"/>
    </source>
</evidence>
<evidence type="ECO:0000313" key="9">
    <source>
        <dbReference type="Proteomes" id="UP001473302"/>
    </source>
</evidence>
<evidence type="ECO:0000256" key="6">
    <source>
        <dbReference type="SAM" id="MobiDB-lite"/>
    </source>
</evidence>
<evidence type="ECO:0000259" key="7">
    <source>
        <dbReference type="PROSITE" id="PS50157"/>
    </source>
</evidence>
<comment type="caution">
    <text evidence="8">The sequence shown here is derived from an EMBL/GenBank/DDBJ whole genome shotgun (WGS) entry which is preliminary data.</text>
</comment>
<dbReference type="Proteomes" id="UP001473302">
    <property type="component" value="Unassembled WGS sequence"/>
</dbReference>
<feature type="region of interest" description="Disordered" evidence="6">
    <location>
        <begin position="172"/>
        <end position="242"/>
    </location>
</feature>
<keyword evidence="3 5" id="KW-0863">Zinc-finger</keyword>
<gene>
    <name evidence="8" type="ORF">MFLAVUS_009823</name>
</gene>
<keyword evidence="1" id="KW-0479">Metal-binding</keyword>
<dbReference type="SUPFAM" id="SSF57667">
    <property type="entry name" value="beta-beta-alpha zinc fingers"/>
    <property type="match status" value="2"/>
</dbReference>
<dbReference type="InterPro" id="IPR036236">
    <property type="entry name" value="Znf_C2H2_sf"/>
</dbReference>
<dbReference type="PANTHER" id="PTHR24379">
    <property type="entry name" value="KRAB AND ZINC FINGER DOMAIN-CONTAINING"/>
    <property type="match status" value="1"/>
</dbReference>
<organism evidence="8 9">
    <name type="scientific">Mucor flavus</name>
    <dbReference type="NCBI Taxonomy" id="439312"/>
    <lineage>
        <taxon>Eukaryota</taxon>
        <taxon>Fungi</taxon>
        <taxon>Fungi incertae sedis</taxon>
        <taxon>Mucoromycota</taxon>
        <taxon>Mucoromycotina</taxon>
        <taxon>Mucoromycetes</taxon>
        <taxon>Mucorales</taxon>
        <taxon>Mucorineae</taxon>
        <taxon>Mucoraceae</taxon>
        <taxon>Mucor</taxon>
    </lineage>
</organism>
<dbReference type="PANTHER" id="PTHR24379:SF121">
    <property type="entry name" value="C2H2-TYPE DOMAIN-CONTAINING PROTEIN"/>
    <property type="match status" value="1"/>
</dbReference>
<name>A0ABP9ZB21_9FUNG</name>
<accession>A0ABP9ZB21</accession>
<keyword evidence="2" id="KW-0677">Repeat</keyword>
<dbReference type="PROSITE" id="PS00028">
    <property type="entry name" value="ZINC_FINGER_C2H2_1"/>
    <property type="match status" value="2"/>
</dbReference>
<proteinExistence type="predicted"/>
<feature type="region of interest" description="Disordered" evidence="6">
    <location>
        <begin position="64"/>
        <end position="86"/>
    </location>
</feature>
<evidence type="ECO:0000256" key="3">
    <source>
        <dbReference type="ARBA" id="ARBA00022771"/>
    </source>
</evidence>
<dbReference type="EMBL" id="BAABUK010000031">
    <property type="protein sequence ID" value="GAA5816297.1"/>
    <property type="molecule type" value="Genomic_DNA"/>
</dbReference>